<protein>
    <submittedName>
        <fullName evidence="1">Phage late control gene D protein (GPD)</fullName>
    </submittedName>
</protein>
<gene>
    <name evidence="1" type="ORF">SAMN02745118_02407</name>
</gene>
<sequence length="475" mass="55165">MASKSQKEEKVFTPQKVKFDPFEFVSLYKMEIKKSIYDHTRVVIEGAIDEENVAKYERYLAKEDPKLMINHSNQDNKILFKGIIQDYDIIYKRQDYYLTLEAVSYSILLKRVRPNRIYQNLGTTYKQVLDKIMQDNSKFNIVFGDNSQAQTVLTTKNYPMALQYKESEWDFLKRISSYLDQPVIVDDTKDDKESINILIGLHNATAKELNNISGVKRKKTGRKNHKFNYYKVDCHEHFRSKEVYNIGKKVKYRLTNQKDQTIDLIVIKNRIYIEEGVLCSDLTLVKEEDINILQERREIPIEGRSFRAKVMKLNKDHTAQVDFIDIADEYNEAKSFHFPIDRNYTDSYFAPEVDDIVDIYFKSKNEKHATLKSSSTDSAKKIDHKPTDKLIITPGGYKIRLNNGNIFISGKDDKSLVEIKEETMKMKSAKGTVFMTSDEIKVTRKNGDVSLDNSQTKLKFSGKEVQISSGGINMV</sequence>
<organism evidence="1 2">
    <name type="scientific">Selenihalanaerobacter shriftii</name>
    <dbReference type="NCBI Taxonomy" id="142842"/>
    <lineage>
        <taxon>Bacteria</taxon>
        <taxon>Bacillati</taxon>
        <taxon>Bacillota</taxon>
        <taxon>Clostridia</taxon>
        <taxon>Halanaerobiales</taxon>
        <taxon>Halobacteroidaceae</taxon>
        <taxon>Selenihalanaerobacter</taxon>
    </lineage>
</organism>
<keyword evidence="2" id="KW-1185">Reference proteome</keyword>
<evidence type="ECO:0000313" key="2">
    <source>
        <dbReference type="Proteomes" id="UP000190625"/>
    </source>
</evidence>
<reference evidence="2" key="1">
    <citation type="submission" date="2017-02" db="EMBL/GenBank/DDBJ databases">
        <authorList>
            <person name="Varghese N."/>
            <person name="Submissions S."/>
        </authorList>
    </citation>
    <scope>NUCLEOTIDE SEQUENCE [LARGE SCALE GENOMIC DNA]</scope>
    <source>
        <strain evidence="2">ATCC BAA-73</strain>
    </source>
</reference>
<accession>A0A1T4Q1S9</accession>
<dbReference type="AlphaFoldDB" id="A0A1T4Q1S9"/>
<dbReference type="STRING" id="142842.SAMN02745118_02407"/>
<dbReference type="OrthoDB" id="95423at2"/>
<name>A0A1T4Q1S9_9FIRM</name>
<dbReference type="SUPFAM" id="SSF69279">
    <property type="entry name" value="Phage tail proteins"/>
    <property type="match status" value="1"/>
</dbReference>
<dbReference type="RefSeq" id="WP_078810836.1">
    <property type="nucleotide sequence ID" value="NZ_FUWM01000023.1"/>
</dbReference>
<dbReference type="Proteomes" id="UP000190625">
    <property type="component" value="Unassembled WGS sequence"/>
</dbReference>
<dbReference type="EMBL" id="FUWM01000023">
    <property type="protein sequence ID" value="SJZ97765.1"/>
    <property type="molecule type" value="Genomic_DNA"/>
</dbReference>
<dbReference type="Gene3D" id="3.55.50.10">
    <property type="entry name" value="Baseplate protein-like domains"/>
    <property type="match status" value="1"/>
</dbReference>
<evidence type="ECO:0000313" key="1">
    <source>
        <dbReference type="EMBL" id="SJZ97765.1"/>
    </source>
</evidence>
<proteinExistence type="predicted"/>